<keyword evidence="6" id="KW-0677">Repeat</keyword>
<keyword evidence="4 11" id="KW-0808">Transferase</keyword>
<evidence type="ECO:0000256" key="2">
    <source>
        <dbReference type="ARBA" id="ARBA00004906"/>
    </source>
</evidence>
<evidence type="ECO:0000256" key="11">
    <source>
        <dbReference type="RuleBase" id="RU367105"/>
    </source>
</evidence>
<evidence type="ECO:0000256" key="3">
    <source>
        <dbReference type="ARBA" id="ARBA00009413"/>
    </source>
</evidence>
<evidence type="ECO:0000259" key="12">
    <source>
        <dbReference type="PROSITE" id="PS50089"/>
    </source>
</evidence>
<protein>
    <recommendedName>
        <fullName evidence="11">E3 ubiquitin-protein ligase</fullName>
        <ecNumber evidence="11">2.3.2.27</ecNumber>
    </recommendedName>
</protein>
<dbReference type="SMART" id="SM00184">
    <property type="entry name" value="RING"/>
    <property type="match status" value="1"/>
</dbReference>
<sequence length="503" mass="55453">MACASPLSVAVWEYVRFSGTWIAYPPDICETLERARIKGETKAETKVPVDMPGKDVKTHFVDIVAMHQVFGDVHDRCTSSPVRRNVYPPDSAPAKGVHWEWRTNGGKWYPYSVQLSCLIEKSKEQGLTKINLQEHYPECIYTVEFPPMHQRNNFTSFCRVIRRVEGKNYPLTPDAITCPGVNLNVSVPERKPDPAVLMPLKSEDDDDDSEVTVIAISLPKKRRGRRSRHTVSALGVPCTSEGASETTTVKTESLDTLEGIKLPHNSWTDCSSQDPPEAQEFLAGHTADVTGAVPAENCSICCQPLASCSSYNGNGKVVCLSKCSHLFHHACLAALYESNPKAGYMQCPVCKVIYGVKHGNQPPGIMSFQALPFSLAGHEGSGTIQITYHIPAGIQGPGHPHPGMPYTARGFPRHGYLPNTEQGRRALKLLVEAWNRRLIFTIGQSTTTGEQDTVTWNEIHHKTEFGANRTGHGYPDPSYLDNLFAELHAQGVTDESARDCTDA</sequence>
<keyword evidence="11" id="KW-0963">Cytoplasm</keyword>
<dbReference type="CDD" id="cd09633">
    <property type="entry name" value="Deltex_C"/>
    <property type="match status" value="1"/>
</dbReference>
<dbReference type="UniPathway" id="UPA00143"/>
<dbReference type="InterPro" id="IPR013083">
    <property type="entry name" value="Znf_RING/FYVE/PHD"/>
</dbReference>
<evidence type="ECO:0000256" key="1">
    <source>
        <dbReference type="ARBA" id="ARBA00000900"/>
    </source>
</evidence>
<comment type="catalytic activity">
    <reaction evidence="1 11">
        <text>S-ubiquitinyl-[E2 ubiquitin-conjugating enzyme]-L-cysteine + [acceptor protein]-L-lysine = [E2 ubiquitin-conjugating enzyme]-L-cysteine + N(6)-ubiquitinyl-[acceptor protein]-L-lysine.</text>
        <dbReference type="EC" id="2.3.2.27"/>
    </reaction>
</comment>
<dbReference type="FunFam" id="3.30.390.130:FF:000001">
    <property type="entry name" value="Probable E3 ubiquitin-protein ligase DTX3"/>
    <property type="match status" value="1"/>
</dbReference>
<dbReference type="Pfam" id="PF18102">
    <property type="entry name" value="DTC"/>
    <property type="match status" value="1"/>
</dbReference>
<dbReference type="InterPro" id="IPR039398">
    <property type="entry name" value="Deltex_fam"/>
</dbReference>
<dbReference type="Gene3D" id="3.30.40.10">
    <property type="entry name" value="Zinc/RING finger domain, C3HC4 (zinc finger)"/>
    <property type="match status" value="1"/>
</dbReference>
<dbReference type="InterPro" id="IPR037197">
    <property type="entry name" value="WWE_dom_sf"/>
</dbReference>
<organism evidence="14">
    <name type="scientific">Amblyomma maculatum</name>
    <name type="common">Gulf Coast tick</name>
    <dbReference type="NCBI Taxonomy" id="34609"/>
    <lineage>
        <taxon>Eukaryota</taxon>
        <taxon>Metazoa</taxon>
        <taxon>Ecdysozoa</taxon>
        <taxon>Arthropoda</taxon>
        <taxon>Chelicerata</taxon>
        <taxon>Arachnida</taxon>
        <taxon>Acari</taxon>
        <taxon>Parasitiformes</taxon>
        <taxon>Ixodida</taxon>
        <taxon>Ixodoidea</taxon>
        <taxon>Ixodidae</taxon>
        <taxon>Amblyomminae</taxon>
        <taxon>Amblyomma</taxon>
    </lineage>
</organism>
<dbReference type="Pfam" id="PF02825">
    <property type="entry name" value="WWE"/>
    <property type="match status" value="2"/>
</dbReference>
<comment type="subcellular location">
    <subcellularLocation>
        <location evidence="11">Cytoplasm</location>
    </subcellularLocation>
</comment>
<evidence type="ECO:0000256" key="9">
    <source>
        <dbReference type="ARBA" id="ARBA00022976"/>
    </source>
</evidence>
<dbReference type="PROSITE" id="PS50918">
    <property type="entry name" value="WWE"/>
    <property type="match status" value="2"/>
</dbReference>
<dbReference type="InterPro" id="IPR039399">
    <property type="entry name" value="Deltex_C_sf"/>
</dbReference>
<dbReference type="Gene3D" id="3.30.390.130">
    <property type="match status" value="1"/>
</dbReference>
<proteinExistence type="evidence at transcript level"/>
<evidence type="ECO:0000256" key="5">
    <source>
        <dbReference type="ARBA" id="ARBA00022723"/>
    </source>
</evidence>
<dbReference type="InterPro" id="IPR018123">
    <property type="entry name" value="WWE-dom_subgr"/>
</dbReference>
<dbReference type="InterPro" id="IPR001841">
    <property type="entry name" value="Znf_RING"/>
</dbReference>
<feature type="domain" description="WWE" evidence="13">
    <location>
        <begin position="85"/>
        <end position="163"/>
    </location>
</feature>
<evidence type="ECO:0000256" key="7">
    <source>
        <dbReference type="ARBA" id="ARBA00022771"/>
    </source>
</evidence>
<dbReference type="GO" id="GO:0005737">
    <property type="term" value="C:cytoplasm"/>
    <property type="evidence" value="ECO:0007669"/>
    <property type="project" value="UniProtKB-SubCell"/>
</dbReference>
<name>G3MKG2_AMBMU</name>
<keyword evidence="7 10" id="KW-0863">Zinc-finger</keyword>
<accession>G3MKG2</accession>
<keyword evidence="9" id="KW-0914">Notch signaling pathway</keyword>
<dbReference type="AlphaFoldDB" id="G3MKG2"/>
<evidence type="ECO:0000256" key="4">
    <source>
        <dbReference type="ARBA" id="ARBA00022679"/>
    </source>
</evidence>
<feature type="domain" description="RING-type" evidence="12">
    <location>
        <begin position="298"/>
        <end position="351"/>
    </location>
</feature>
<evidence type="ECO:0000256" key="6">
    <source>
        <dbReference type="ARBA" id="ARBA00022737"/>
    </source>
</evidence>
<dbReference type="GO" id="GO:0016567">
    <property type="term" value="P:protein ubiquitination"/>
    <property type="evidence" value="ECO:0007669"/>
    <property type="project" value="UniProtKB-UniRule"/>
</dbReference>
<dbReference type="EC" id="2.3.2.27" evidence="11"/>
<evidence type="ECO:0000313" key="14">
    <source>
        <dbReference type="EMBL" id="AEO33980.1"/>
    </source>
</evidence>
<dbReference type="SUPFAM" id="SSF117839">
    <property type="entry name" value="WWE domain"/>
    <property type="match status" value="2"/>
</dbReference>
<keyword evidence="8 11" id="KW-0862">Zinc</keyword>
<evidence type="ECO:0000256" key="10">
    <source>
        <dbReference type="PROSITE-ProRule" id="PRU00175"/>
    </source>
</evidence>
<comment type="similarity">
    <text evidence="3 11">Belongs to the Deltex family.</text>
</comment>
<dbReference type="PROSITE" id="PS50089">
    <property type="entry name" value="ZF_RING_2"/>
    <property type="match status" value="1"/>
</dbReference>
<evidence type="ECO:0000259" key="13">
    <source>
        <dbReference type="PROSITE" id="PS50918"/>
    </source>
</evidence>
<dbReference type="SMART" id="SM00678">
    <property type="entry name" value="WWE"/>
    <property type="match status" value="2"/>
</dbReference>
<dbReference type="GO" id="GO:0008270">
    <property type="term" value="F:zinc ion binding"/>
    <property type="evidence" value="ECO:0007669"/>
    <property type="project" value="UniProtKB-KW"/>
</dbReference>
<dbReference type="InterPro" id="IPR004170">
    <property type="entry name" value="WWE_dom"/>
</dbReference>
<comment type="pathway">
    <text evidence="2 11">Protein modification; protein ubiquitination.</text>
</comment>
<dbReference type="InterPro" id="IPR039396">
    <property type="entry name" value="Deltex_C"/>
</dbReference>
<dbReference type="PANTHER" id="PTHR12622">
    <property type="entry name" value="DELTEX-RELATED"/>
    <property type="match status" value="1"/>
</dbReference>
<dbReference type="GO" id="GO:0061630">
    <property type="term" value="F:ubiquitin protein ligase activity"/>
    <property type="evidence" value="ECO:0007669"/>
    <property type="project" value="UniProtKB-UniRule"/>
</dbReference>
<dbReference type="Gene3D" id="3.30.720.50">
    <property type="match status" value="2"/>
</dbReference>
<dbReference type="EMBL" id="JO842363">
    <property type="protein sequence ID" value="AEO33980.1"/>
    <property type="molecule type" value="mRNA"/>
</dbReference>
<keyword evidence="5 11" id="KW-0479">Metal-binding</keyword>
<dbReference type="GO" id="GO:0007219">
    <property type="term" value="P:Notch signaling pathway"/>
    <property type="evidence" value="ECO:0007669"/>
    <property type="project" value="UniProtKB-KW"/>
</dbReference>
<reference evidence="14" key="1">
    <citation type="journal article" date="2011" name="PLoS ONE">
        <title>A deep insight into the sialotranscriptome of the gulf coast tick, Amblyomma maculatum.</title>
        <authorList>
            <person name="Karim S."/>
            <person name="Singh P."/>
            <person name="Ribeiro J.M."/>
        </authorList>
    </citation>
    <scope>NUCLEOTIDE SEQUENCE</scope>
    <source>
        <tissue evidence="14">Salivary gland</tissue>
    </source>
</reference>
<dbReference type="SUPFAM" id="SSF57850">
    <property type="entry name" value="RING/U-box"/>
    <property type="match status" value="1"/>
</dbReference>
<feature type="domain" description="WWE" evidence="13">
    <location>
        <begin position="1"/>
        <end position="84"/>
    </location>
</feature>
<evidence type="ECO:0000256" key="8">
    <source>
        <dbReference type="ARBA" id="ARBA00022833"/>
    </source>
</evidence>